<keyword evidence="6 8" id="KW-0472">Membrane</keyword>
<feature type="transmembrane region" description="Helical" evidence="8">
    <location>
        <begin position="375"/>
        <end position="400"/>
    </location>
</feature>
<dbReference type="EMBL" id="JBBNAG010000001">
    <property type="protein sequence ID" value="KAK9164997.1"/>
    <property type="molecule type" value="Genomic_DNA"/>
</dbReference>
<accession>A0AAP0L5K5</accession>
<proteinExistence type="predicted"/>
<feature type="transmembrane region" description="Helical" evidence="8">
    <location>
        <begin position="421"/>
        <end position="441"/>
    </location>
</feature>
<evidence type="ECO:0000256" key="3">
    <source>
        <dbReference type="ARBA" id="ARBA00022692"/>
    </source>
</evidence>
<evidence type="ECO:0000256" key="1">
    <source>
        <dbReference type="ARBA" id="ARBA00004370"/>
    </source>
</evidence>
<name>A0AAP0L5K5_9MAGN</name>
<feature type="transmembrane region" description="Helical" evidence="8">
    <location>
        <begin position="217"/>
        <end position="234"/>
    </location>
</feature>
<keyword evidence="5 8" id="KW-1133">Transmembrane helix</keyword>
<feature type="compositionally biased region" description="Polar residues" evidence="7">
    <location>
        <begin position="8"/>
        <end position="22"/>
    </location>
</feature>
<feature type="domain" description="Amino acid transporter transmembrane" evidence="9">
    <location>
        <begin position="93"/>
        <end position="503"/>
    </location>
</feature>
<keyword evidence="11" id="KW-1185">Reference proteome</keyword>
<dbReference type="AlphaFoldDB" id="A0AAP0L5K5"/>
<evidence type="ECO:0000256" key="2">
    <source>
        <dbReference type="ARBA" id="ARBA00022448"/>
    </source>
</evidence>
<keyword evidence="4" id="KW-0029">Amino-acid transport</keyword>
<feature type="transmembrane region" description="Helical" evidence="8">
    <location>
        <begin position="479"/>
        <end position="503"/>
    </location>
</feature>
<comment type="subcellular location">
    <subcellularLocation>
        <location evidence="1">Membrane</location>
    </subcellularLocation>
</comment>
<organism evidence="10 11">
    <name type="scientific">Stephania cephalantha</name>
    <dbReference type="NCBI Taxonomy" id="152367"/>
    <lineage>
        <taxon>Eukaryota</taxon>
        <taxon>Viridiplantae</taxon>
        <taxon>Streptophyta</taxon>
        <taxon>Embryophyta</taxon>
        <taxon>Tracheophyta</taxon>
        <taxon>Spermatophyta</taxon>
        <taxon>Magnoliopsida</taxon>
        <taxon>Ranunculales</taxon>
        <taxon>Menispermaceae</taxon>
        <taxon>Menispermoideae</taxon>
        <taxon>Cissampelideae</taxon>
        <taxon>Stephania</taxon>
    </lineage>
</organism>
<dbReference type="Proteomes" id="UP001419268">
    <property type="component" value="Unassembled WGS sequence"/>
</dbReference>
<reference evidence="10 11" key="1">
    <citation type="submission" date="2024-01" db="EMBL/GenBank/DDBJ databases">
        <title>Genome assemblies of Stephania.</title>
        <authorList>
            <person name="Yang L."/>
        </authorList>
    </citation>
    <scope>NUCLEOTIDE SEQUENCE [LARGE SCALE GENOMIC DNA]</scope>
    <source>
        <strain evidence="10">JXDWG</strain>
        <tissue evidence="10">Leaf</tissue>
    </source>
</reference>
<dbReference type="InterPro" id="IPR013057">
    <property type="entry name" value="AA_transpt_TM"/>
</dbReference>
<evidence type="ECO:0000313" key="11">
    <source>
        <dbReference type="Proteomes" id="UP001419268"/>
    </source>
</evidence>
<comment type="caution">
    <text evidence="10">The sequence shown here is derived from an EMBL/GenBank/DDBJ whole genome shotgun (WGS) entry which is preliminary data.</text>
</comment>
<gene>
    <name evidence="10" type="ORF">Scep_000188</name>
</gene>
<evidence type="ECO:0000313" key="10">
    <source>
        <dbReference type="EMBL" id="KAK9164997.1"/>
    </source>
</evidence>
<evidence type="ECO:0000256" key="7">
    <source>
        <dbReference type="SAM" id="MobiDB-lite"/>
    </source>
</evidence>
<feature type="transmembrane region" description="Helical" evidence="8">
    <location>
        <begin position="175"/>
        <end position="197"/>
    </location>
</feature>
<feature type="transmembrane region" description="Helical" evidence="8">
    <location>
        <begin position="96"/>
        <end position="118"/>
    </location>
</feature>
<evidence type="ECO:0000256" key="6">
    <source>
        <dbReference type="ARBA" id="ARBA00023136"/>
    </source>
</evidence>
<evidence type="ECO:0000256" key="5">
    <source>
        <dbReference type="ARBA" id="ARBA00022989"/>
    </source>
</evidence>
<evidence type="ECO:0000256" key="4">
    <source>
        <dbReference type="ARBA" id="ARBA00022970"/>
    </source>
</evidence>
<protein>
    <recommendedName>
        <fullName evidence="9">Amino acid transporter transmembrane domain-containing protein</fullName>
    </recommendedName>
</protein>
<dbReference type="PANTHER" id="PTHR48017">
    <property type="entry name" value="OS05G0424000 PROTEIN-RELATED"/>
    <property type="match status" value="1"/>
</dbReference>
<keyword evidence="2" id="KW-0813">Transport</keyword>
<dbReference type="Pfam" id="PF01490">
    <property type="entry name" value="Aa_trans"/>
    <property type="match status" value="1"/>
</dbReference>
<dbReference type="GO" id="GO:0016020">
    <property type="term" value="C:membrane"/>
    <property type="evidence" value="ECO:0007669"/>
    <property type="project" value="UniProtKB-SubCell"/>
</dbReference>
<keyword evidence="3 8" id="KW-0812">Transmembrane</keyword>
<feature type="region of interest" description="Disordered" evidence="7">
    <location>
        <begin position="1"/>
        <end position="22"/>
    </location>
</feature>
<evidence type="ECO:0000259" key="9">
    <source>
        <dbReference type="Pfam" id="PF01490"/>
    </source>
</evidence>
<sequence>MDTHDTTLKSNSLSLSMSDHHQLSSSTTQKSFTLRQLFASIPRTPRTTPQVTSLHSVFVSKPECPENQVGKNITKPNFHPQLEDWLPITESRKGNVYYAVFHTINSGIGFQSLVLPLSFTTLGWSWGISCLCLAFMWQLYTTWLLIQMHEAVPGRRYSRYLQLAKVAFGEKAGKLVTLFPLGYLSGGACVCMVIMAGRTMKLLVHFILGPKQQSLTTIEWYLVFLCFAILIAQLPNLDSIAWISLLGAITTTTYLTLIWAISVTKNRPGTISHEPIEENSSVGRVFSTLNAIGVIAFAFRGHNLVLEIQGTLPSNEKCPSREPMWRGVKFAYVVIGMCLLPVTICGYWAYGNQINADGTMLSTLLCVHGRDTSRLLLGFTTLLVVVSYVCGFQIYAMPVFDNLEFAYTSRKKKPCPCWVRSGLRVLFGCLVFLIAVAIPFLPSLSGLIGGIALPVTFAYPCFMWNIVKKPERPTVMWYFNWVLGVLGMVLSLLVVSGGIWGIVVKGVDVRFFKP</sequence>
<evidence type="ECO:0000256" key="8">
    <source>
        <dbReference type="SAM" id="Phobius"/>
    </source>
</evidence>
<dbReference type="GO" id="GO:0006865">
    <property type="term" value="P:amino acid transport"/>
    <property type="evidence" value="ECO:0007669"/>
    <property type="project" value="UniProtKB-KW"/>
</dbReference>
<feature type="transmembrane region" description="Helical" evidence="8">
    <location>
        <begin position="124"/>
        <end position="146"/>
    </location>
</feature>
<feature type="transmembrane region" description="Helical" evidence="8">
    <location>
        <begin position="330"/>
        <end position="350"/>
    </location>
</feature>
<feature type="transmembrane region" description="Helical" evidence="8">
    <location>
        <begin position="241"/>
        <end position="261"/>
    </location>
</feature>
<feature type="transmembrane region" description="Helical" evidence="8">
    <location>
        <begin position="447"/>
        <end position="467"/>
    </location>
</feature>